<dbReference type="PROSITE" id="PS00584">
    <property type="entry name" value="PFKB_KINASES_2"/>
    <property type="match status" value="1"/>
</dbReference>
<comment type="caution">
    <text evidence="15">The sequence shown here is derived from an EMBL/GenBank/DDBJ whole genome shotgun (WGS) entry which is preliminary data.</text>
</comment>
<dbReference type="InterPro" id="IPR002173">
    <property type="entry name" value="Carboh/pur_kinase_PfkB_CS"/>
</dbReference>
<keyword evidence="6 12" id="KW-0547">Nucleotide-binding</keyword>
<evidence type="ECO:0000313" key="16">
    <source>
        <dbReference type="EMBL" id="MEL0565802.1"/>
    </source>
</evidence>
<evidence type="ECO:0000256" key="2">
    <source>
        <dbReference type="ARBA" id="ARBA00012035"/>
    </source>
</evidence>
<dbReference type="InterPro" id="IPR029056">
    <property type="entry name" value="Ribokinase-like"/>
</dbReference>
<feature type="binding site" evidence="12">
    <location>
        <position position="141"/>
    </location>
    <ligand>
        <name>substrate</name>
    </ligand>
</feature>
<comment type="similarity">
    <text evidence="12">Belongs to the carbohydrate kinase PfkB family. Ribokinase subfamily.</text>
</comment>
<feature type="binding site" evidence="12">
    <location>
        <position position="249"/>
    </location>
    <ligand>
        <name>K(+)</name>
        <dbReference type="ChEBI" id="CHEBI:29103"/>
    </ligand>
</feature>
<dbReference type="OrthoDB" id="9775849at2"/>
<dbReference type="GO" id="GO:0004747">
    <property type="term" value="F:ribokinase activity"/>
    <property type="evidence" value="ECO:0007669"/>
    <property type="project" value="UniProtKB-UniRule"/>
</dbReference>
<dbReference type="RefSeq" id="WP_006584636.1">
    <property type="nucleotide sequence ID" value="NZ_CATOUV010000001.1"/>
</dbReference>
<comment type="subcellular location">
    <subcellularLocation>
        <location evidence="12">Cytoplasm</location>
    </subcellularLocation>
</comment>
<dbReference type="HAMAP" id="MF_01987">
    <property type="entry name" value="Ribokinase"/>
    <property type="match status" value="1"/>
</dbReference>
<evidence type="ECO:0000256" key="13">
    <source>
        <dbReference type="SAM" id="MobiDB-lite"/>
    </source>
</evidence>
<dbReference type="SUPFAM" id="SSF53613">
    <property type="entry name" value="Ribokinase-like"/>
    <property type="match status" value="1"/>
</dbReference>
<keyword evidence="9 12" id="KW-0460">Magnesium</keyword>
<evidence type="ECO:0000313" key="15">
    <source>
        <dbReference type="EMBL" id="KAA9322442.1"/>
    </source>
</evidence>
<dbReference type="Gene3D" id="3.40.1190.20">
    <property type="match status" value="1"/>
</dbReference>
<keyword evidence="18" id="KW-1185">Reference proteome</keyword>
<comment type="cofactor">
    <cofactor evidence="12">
        <name>Mg(2+)</name>
        <dbReference type="ChEBI" id="CHEBI:18420"/>
    </cofactor>
    <text evidence="12">Requires a divalent cation, most likely magnesium in vivo, as an electrophilic catalyst to aid phosphoryl group transfer. It is the chelate of the metal and the nucleotide that is the actual substrate.</text>
</comment>
<dbReference type="Proteomes" id="UP001385848">
    <property type="component" value="Unassembled WGS sequence"/>
</dbReference>
<dbReference type="NCBIfam" id="TIGR02152">
    <property type="entry name" value="D_ribokin_bact"/>
    <property type="match status" value="1"/>
</dbReference>
<feature type="binding site" evidence="12">
    <location>
        <position position="284"/>
    </location>
    <ligand>
        <name>K(+)</name>
        <dbReference type="ChEBI" id="CHEBI:29103"/>
    </ligand>
</feature>
<keyword evidence="12" id="KW-0963">Cytoplasm</keyword>
<keyword evidence="4 12" id="KW-0808">Transferase</keyword>
<dbReference type="KEGG" id="lje:BUE77_05315"/>
<dbReference type="GO" id="GO:0019303">
    <property type="term" value="P:D-ribose catabolic process"/>
    <property type="evidence" value="ECO:0007669"/>
    <property type="project" value="UniProtKB-UniRule"/>
</dbReference>
<dbReference type="InterPro" id="IPR011877">
    <property type="entry name" value="Ribokinase"/>
</dbReference>
<evidence type="ECO:0000256" key="8">
    <source>
        <dbReference type="ARBA" id="ARBA00022840"/>
    </source>
</evidence>
<comment type="catalytic activity">
    <reaction evidence="12">
        <text>D-ribose + ATP = D-ribose 5-phosphate + ADP + H(+)</text>
        <dbReference type="Rhea" id="RHEA:13697"/>
        <dbReference type="ChEBI" id="CHEBI:15378"/>
        <dbReference type="ChEBI" id="CHEBI:30616"/>
        <dbReference type="ChEBI" id="CHEBI:47013"/>
        <dbReference type="ChEBI" id="CHEBI:78346"/>
        <dbReference type="ChEBI" id="CHEBI:456216"/>
        <dbReference type="EC" id="2.7.1.15"/>
    </reaction>
</comment>
<name>A0A5N1IA31_LACJE</name>
<dbReference type="EMBL" id="JBBVUL010000017">
    <property type="protein sequence ID" value="MEL0565802.1"/>
    <property type="molecule type" value="Genomic_DNA"/>
</dbReference>
<dbReference type="GO" id="GO:0046872">
    <property type="term" value="F:metal ion binding"/>
    <property type="evidence" value="ECO:0007669"/>
    <property type="project" value="UniProtKB-KW"/>
</dbReference>
<feature type="binding site" evidence="12">
    <location>
        <position position="185"/>
    </location>
    <ligand>
        <name>ATP</name>
        <dbReference type="ChEBI" id="CHEBI:30616"/>
    </ligand>
</feature>
<keyword evidence="8 12" id="KW-0067">ATP-binding</keyword>
<dbReference type="InterPro" id="IPR002139">
    <property type="entry name" value="Ribo/fructo_kinase"/>
</dbReference>
<keyword evidence="5 12" id="KW-0479">Metal-binding</keyword>
<feature type="binding site" evidence="12">
    <location>
        <begin position="12"/>
        <end position="14"/>
    </location>
    <ligand>
        <name>substrate</name>
    </ligand>
</feature>
<comment type="activity regulation">
    <text evidence="12">Activated by a monovalent cation that binds near, but not in, the active site. The most likely occupant of the site in vivo is potassium. Ion binding induces a conformational change that may alter substrate affinity.</text>
</comment>
<evidence type="ECO:0000256" key="9">
    <source>
        <dbReference type="ARBA" id="ARBA00022842"/>
    </source>
</evidence>
<evidence type="ECO:0000313" key="18">
    <source>
        <dbReference type="Proteomes" id="UP001385848"/>
    </source>
</evidence>
<dbReference type="PROSITE" id="PS00583">
    <property type="entry name" value="PFKB_KINASES_1"/>
    <property type="match status" value="1"/>
</dbReference>
<evidence type="ECO:0000256" key="4">
    <source>
        <dbReference type="ARBA" id="ARBA00022679"/>
    </source>
</evidence>
<dbReference type="PANTHER" id="PTHR10584:SF166">
    <property type="entry name" value="RIBOKINASE"/>
    <property type="match status" value="1"/>
</dbReference>
<feature type="binding site" evidence="12">
    <location>
        <position position="287"/>
    </location>
    <ligand>
        <name>K(+)</name>
        <dbReference type="ChEBI" id="CHEBI:29103"/>
    </ligand>
</feature>
<dbReference type="PANTHER" id="PTHR10584">
    <property type="entry name" value="SUGAR KINASE"/>
    <property type="match status" value="1"/>
</dbReference>
<dbReference type="GeneID" id="31743131"/>
<sequence>MKNKVCVLGSINLDTTLHVERIPLPGETVPVSDKSSAPGGKGANQAVASARSGAKVHFIGAIGDDNSGQTMLRSLKEDNIDLTNITKSDKAGTGTATIMLDENGQNSILVYPGANKEINLTQIKNAESLIASMDFIVAQFETPIKETTLAFQIAHKHGVVTVLNPAPASHIPDELLGETDIIAPNETESFAITGIKADSLSSMNKSANYFRDKGVKATLITLGDKGVYYSYDKQAKIVPAYKVKAVDTTAAGDTFLGALSAVLKKDLSNLEVAIDYGEKASSLTVQRNGAQPSIPTFSQINKFYGGEK</sequence>
<dbReference type="Proteomes" id="UP000327236">
    <property type="component" value="Unassembled WGS sequence"/>
</dbReference>
<protein>
    <recommendedName>
        <fullName evidence="3 12">Ribokinase</fullName>
        <shortName evidence="12">RK</shortName>
        <ecNumber evidence="2 12">2.7.1.15</ecNumber>
    </recommendedName>
</protein>
<dbReference type="EMBL" id="VYWW01000019">
    <property type="protein sequence ID" value="KAA9322442.1"/>
    <property type="molecule type" value="Genomic_DNA"/>
</dbReference>
<evidence type="ECO:0000256" key="5">
    <source>
        <dbReference type="ARBA" id="ARBA00022723"/>
    </source>
</evidence>
<feature type="binding site" evidence="12">
    <location>
        <position position="253"/>
    </location>
    <ligand>
        <name>substrate</name>
    </ligand>
</feature>
<comment type="pathway">
    <text evidence="12">Carbohydrate metabolism; D-ribose degradation; D-ribose 5-phosphate from beta-D-ribopyranose: step 2/2.</text>
</comment>
<keyword evidence="11 12" id="KW-0119">Carbohydrate metabolism</keyword>
<reference evidence="16 18" key="2">
    <citation type="submission" date="2024-04" db="EMBL/GenBank/DDBJ databases">
        <title>Three lactobacilli isolated from voided urine samples from females with type 2 diabetes.</title>
        <authorList>
            <person name="Kula A."/>
            <person name="Stegman N."/>
            <person name="Putonti C."/>
        </authorList>
    </citation>
    <scope>NUCLEOTIDE SEQUENCE [LARGE SCALE GENOMIC DNA]</scope>
    <source>
        <strain evidence="16 18">1855</strain>
    </source>
</reference>
<feature type="binding site" evidence="12">
    <location>
        <begin position="40"/>
        <end position="44"/>
    </location>
    <ligand>
        <name>substrate</name>
    </ligand>
</feature>
<evidence type="ECO:0000256" key="6">
    <source>
        <dbReference type="ARBA" id="ARBA00022741"/>
    </source>
</evidence>
<feature type="region of interest" description="Disordered" evidence="13">
    <location>
        <begin position="26"/>
        <end position="45"/>
    </location>
</feature>
<feature type="active site" description="Proton acceptor" evidence="12">
    <location>
        <position position="253"/>
    </location>
</feature>
<reference evidence="15 17" key="1">
    <citation type="submission" date="2019-09" db="EMBL/GenBank/DDBJ databases">
        <title>Draft genome sequence assemblies of isolates from the urinary tract.</title>
        <authorList>
            <person name="Mores C.R."/>
            <person name="Putonti C."/>
            <person name="Wolfe A.J."/>
        </authorList>
    </citation>
    <scope>NUCLEOTIDE SEQUENCE [LARGE SCALE GENOMIC DNA]</scope>
    <source>
        <strain evidence="15 17">UMB246</strain>
    </source>
</reference>
<evidence type="ECO:0000256" key="7">
    <source>
        <dbReference type="ARBA" id="ARBA00022777"/>
    </source>
</evidence>
<evidence type="ECO:0000259" key="14">
    <source>
        <dbReference type="Pfam" id="PF00294"/>
    </source>
</evidence>
<evidence type="ECO:0000256" key="1">
    <source>
        <dbReference type="ARBA" id="ARBA00005380"/>
    </source>
</evidence>
<dbReference type="InterPro" id="IPR011611">
    <property type="entry name" value="PfkB_dom"/>
</dbReference>
<dbReference type="GO" id="GO:0005829">
    <property type="term" value="C:cytosol"/>
    <property type="evidence" value="ECO:0007669"/>
    <property type="project" value="TreeGrafter"/>
</dbReference>
<evidence type="ECO:0000256" key="11">
    <source>
        <dbReference type="ARBA" id="ARBA00023277"/>
    </source>
</evidence>
<keyword evidence="7 12" id="KW-0418">Kinase</keyword>
<comment type="function">
    <text evidence="12">Catalyzes the phosphorylation of ribose at O-5 in a reaction requiring ATP and magnesium. The resulting D-ribose-5-phosphate can then be used either for sythesis of nucleotides, histidine, and tryptophan, or as a component of the pentose phosphate pathway.</text>
</comment>
<dbReference type="AlphaFoldDB" id="A0A5N1IA31"/>
<accession>A0A5N1IA31</accession>
<feature type="binding site" evidence="12">
    <location>
        <position position="293"/>
    </location>
    <ligand>
        <name>K(+)</name>
        <dbReference type="ChEBI" id="CHEBI:29103"/>
    </ligand>
</feature>
<feature type="binding site" evidence="12">
    <location>
        <begin position="221"/>
        <end position="226"/>
    </location>
    <ligand>
        <name>ATP</name>
        <dbReference type="ChEBI" id="CHEBI:30616"/>
    </ligand>
</feature>
<evidence type="ECO:0000256" key="12">
    <source>
        <dbReference type="HAMAP-Rule" id="MF_01987"/>
    </source>
</evidence>
<feature type="binding site" evidence="12">
    <location>
        <position position="289"/>
    </location>
    <ligand>
        <name>K(+)</name>
        <dbReference type="ChEBI" id="CHEBI:29103"/>
    </ligand>
</feature>
<dbReference type="PRINTS" id="PR00990">
    <property type="entry name" value="RIBOKINASE"/>
</dbReference>
<comment type="caution">
    <text evidence="12">Lacks conserved residue(s) required for the propagation of feature annotation.</text>
</comment>
<feature type="binding site" evidence="12">
    <location>
        <position position="247"/>
    </location>
    <ligand>
        <name>K(+)</name>
        <dbReference type="ChEBI" id="CHEBI:29103"/>
    </ligand>
</feature>
<comment type="subunit">
    <text evidence="12">Homodimer.</text>
</comment>
<feature type="binding site" evidence="12">
    <location>
        <begin position="252"/>
        <end position="253"/>
    </location>
    <ligand>
        <name>ATP</name>
        <dbReference type="ChEBI" id="CHEBI:30616"/>
    </ligand>
</feature>
<comment type="similarity">
    <text evidence="1">Belongs to the carbohydrate kinase pfkB family.</text>
</comment>
<dbReference type="UniPathway" id="UPA00916">
    <property type="reaction ID" value="UER00889"/>
</dbReference>
<dbReference type="CDD" id="cd01174">
    <property type="entry name" value="ribokinase"/>
    <property type="match status" value="1"/>
</dbReference>
<keyword evidence="10 12" id="KW-0630">Potassium</keyword>
<evidence type="ECO:0000313" key="17">
    <source>
        <dbReference type="Proteomes" id="UP000327236"/>
    </source>
</evidence>
<dbReference type="GO" id="GO:0005524">
    <property type="term" value="F:ATP binding"/>
    <property type="evidence" value="ECO:0007669"/>
    <property type="project" value="UniProtKB-UniRule"/>
</dbReference>
<organism evidence="15 17">
    <name type="scientific">Lactobacillus jensenii</name>
    <dbReference type="NCBI Taxonomy" id="109790"/>
    <lineage>
        <taxon>Bacteria</taxon>
        <taxon>Bacillati</taxon>
        <taxon>Bacillota</taxon>
        <taxon>Bacilli</taxon>
        <taxon>Lactobacillales</taxon>
        <taxon>Lactobacillaceae</taxon>
        <taxon>Lactobacillus</taxon>
    </lineage>
</organism>
<proteinExistence type="inferred from homology"/>
<gene>
    <name evidence="12 15" type="primary">rbsK</name>
    <name evidence="16" type="ORF">AAC431_07745</name>
    <name evidence="15" type="ORF">F6H94_05180</name>
</gene>
<evidence type="ECO:0000256" key="3">
    <source>
        <dbReference type="ARBA" id="ARBA00016943"/>
    </source>
</evidence>
<evidence type="ECO:0000256" key="10">
    <source>
        <dbReference type="ARBA" id="ARBA00022958"/>
    </source>
</evidence>
<dbReference type="EC" id="2.7.1.15" evidence="2 12"/>
<dbReference type="Pfam" id="PF00294">
    <property type="entry name" value="PfkB"/>
    <property type="match status" value="1"/>
</dbReference>
<feature type="domain" description="Carbohydrate kinase PfkB" evidence="14">
    <location>
        <begin position="3"/>
        <end position="296"/>
    </location>
</feature>